<sequence>MNATRGLTRSFKPLVIRLAPELRKLLEGQASFKGMSMNVLINSILEEHAYRSVDIHDRLNRLEEDLAAMQLEKRAQPH</sequence>
<organism evidence="1 3">
    <name type="scientific">Labrys neptuniae</name>
    <dbReference type="NCBI Taxonomy" id="376174"/>
    <lineage>
        <taxon>Bacteria</taxon>
        <taxon>Pseudomonadati</taxon>
        <taxon>Pseudomonadota</taxon>
        <taxon>Alphaproteobacteria</taxon>
        <taxon>Hyphomicrobiales</taxon>
        <taxon>Xanthobacteraceae</taxon>
        <taxon>Labrys</taxon>
    </lineage>
</organism>
<proteinExistence type="predicted"/>
<reference evidence="1 3" key="1">
    <citation type="submission" date="2024-07" db="EMBL/GenBank/DDBJ databases">
        <title>Description of Labrys sedimenti sp. nov., isolated from a diclofenac-degrading enrichment culture.</title>
        <authorList>
            <person name="Tancsics A."/>
            <person name="Csepanyi A."/>
        </authorList>
    </citation>
    <scope>NUCLEOTIDE SEQUENCE [LARGE SCALE GENOMIC DNA]</scope>
    <source>
        <strain evidence="1 3">LMG 23578</strain>
    </source>
</reference>
<dbReference type="RefSeq" id="WP_311937071.1">
    <property type="nucleotide sequence ID" value="NZ_JAVSCS010000015.1"/>
</dbReference>
<accession>A0ABV3PNS0</accession>
<dbReference type="InterPro" id="IPR010985">
    <property type="entry name" value="Ribbon_hlx_hlx"/>
</dbReference>
<dbReference type="SUPFAM" id="SSF47598">
    <property type="entry name" value="Ribbon-helix-helix"/>
    <property type="match status" value="1"/>
</dbReference>
<dbReference type="EMBL" id="JBHGPK010000005">
    <property type="protein sequence ID" value="MFC2251159.1"/>
    <property type="molecule type" value="Genomic_DNA"/>
</dbReference>
<evidence type="ECO:0000313" key="4">
    <source>
        <dbReference type="Proteomes" id="UP001595190"/>
    </source>
</evidence>
<keyword evidence="3" id="KW-1185">Reference proteome</keyword>
<dbReference type="InterPro" id="IPR013321">
    <property type="entry name" value="Arc_rbn_hlx_hlx"/>
</dbReference>
<evidence type="ECO:0000313" key="1">
    <source>
        <dbReference type="EMBL" id="MEW9307286.1"/>
    </source>
</evidence>
<comment type="caution">
    <text evidence="1">The sequence shown here is derived from an EMBL/GenBank/DDBJ whole genome shotgun (WGS) entry which is preliminary data.</text>
</comment>
<evidence type="ECO:0000313" key="2">
    <source>
        <dbReference type="EMBL" id="MFC2251159.1"/>
    </source>
</evidence>
<dbReference type="Proteomes" id="UP001595190">
    <property type="component" value="Unassembled WGS sequence"/>
</dbReference>
<dbReference type="Proteomes" id="UP001555786">
    <property type="component" value="Unassembled WGS sequence"/>
</dbReference>
<evidence type="ECO:0000313" key="3">
    <source>
        <dbReference type="Proteomes" id="UP001555786"/>
    </source>
</evidence>
<gene>
    <name evidence="1" type="ORF">ABXS05_17170</name>
    <name evidence="2" type="ORF">ACETRX_16140</name>
</gene>
<dbReference type="Gene3D" id="1.10.1220.10">
    <property type="entry name" value="Met repressor-like"/>
    <property type="match status" value="1"/>
</dbReference>
<dbReference type="EMBL" id="JBFNQD010000005">
    <property type="protein sequence ID" value="MEW9307286.1"/>
    <property type="molecule type" value="Genomic_DNA"/>
</dbReference>
<evidence type="ECO:0008006" key="5">
    <source>
        <dbReference type="Google" id="ProtNLM"/>
    </source>
</evidence>
<name>A0ABV3PNS0_9HYPH</name>
<protein>
    <recommendedName>
        <fullName evidence="5">Toxin-antitoxin system HicB family antitoxin</fullName>
    </recommendedName>
</protein>
<reference evidence="2 4" key="2">
    <citation type="submission" date="2024-09" db="EMBL/GenBank/DDBJ databases">
        <title>Description of Labrys sedimenti sp. nov., isolated from a diclofenac-degrading enrichment culture, and genome-based reclassification of Labrys portucalensis as a later heterotypic synonym of Labrys neptuniae.</title>
        <authorList>
            <person name="Tancsics A."/>
            <person name="Csepanyi A."/>
        </authorList>
    </citation>
    <scope>NUCLEOTIDE SEQUENCE [LARGE SCALE GENOMIC DNA]</scope>
    <source>
        <strain evidence="2 4">LMG 23412</strain>
    </source>
</reference>